<protein>
    <recommendedName>
        <fullName evidence="4">DUF1569 domain-containing protein</fullName>
    </recommendedName>
</protein>
<feature type="region of interest" description="Disordered" evidence="1">
    <location>
        <begin position="1"/>
        <end position="24"/>
    </location>
</feature>
<evidence type="ECO:0000313" key="2">
    <source>
        <dbReference type="EMBL" id="TWU10328.1"/>
    </source>
</evidence>
<keyword evidence="3" id="KW-1185">Reference proteome</keyword>
<dbReference type="AlphaFoldDB" id="A0A5C6BE61"/>
<evidence type="ECO:0000313" key="3">
    <source>
        <dbReference type="Proteomes" id="UP000316304"/>
    </source>
</evidence>
<evidence type="ECO:0008006" key="4">
    <source>
        <dbReference type="Google" id="ProtNLM"/>
    </source>
</evidence>
<accession>A0A5C6BE61</accession>
<dbReference type="EMBL" id="SJPT01000019">
    <property type="protein sequence ID" value="TWU10328.1"/>
    <property type="molecule type" value="Genomic_DNA"/>
</dbReference>
<name>A0A5C6BE61_9BACT</name>
<comment type="caution">
    <text evidence="2">The sequence shown here is derived from an EMBL/GenBank/DDBJ whole genome shotgun (WGS) entry which is preliminary data.</text>
</comment>
<sequence length="198" mass="22012">MENQTTAPADADRHPTRLNPTAGKTRRELKFNELTDAVSECERLLGSGYVRNGNWSLGQICRHMKLTIEANMHGYPTWMSILGYPLRPLLRWLVLPRLLSGHSPSGVKTAPMFVPPMDLDDATEVSAFTACVLKFQSNTGPLHPHPGFGPMDRDGFNQFHAAHAAHHLRFLEPAVEDSSKSVGQQCDQSISRSRVTLK</sequence>
<dbReference type="Gene3D" id="1.20.120.450">
    <property type="entry name" value="dinb family like domain"/>
    <property type="match status" value="1"/>
</dbReference>
<dbReference type="Pfam" id="PF07606">
    <property type="entry name" value="DUF1569"/>
    <property type="match status" value="1"/>
</dbReference>
<dbReference type="Proteomes" id="UP000316304">
    <property type="component" value="Unassembled WGS sequence"/>
</dbReference>
<dbReference type="InterPro" id="IPR034660">
    <property type="entry name" value="DinB/YfiT-like"/>
</dbReference>
<dbReference type="InterPro" id="IPR011463">
    <property type="entry name" value="DUF1569"/>
</dbReference>
<dbReference type="RefSeq" id="WP_315852974.1">
    <property type="nucleotide sequence ID" value="NZ_SJPT01000019.1"/>
</dbReference>
<reference evidence="2 3" key="1">
    <citation type="submission" date="2019-02" db="EMBL/GenBank/DDBJ databases">
        <title>Deep-cultivation of Planctomycetes and their phenomic and genomic characterization uncovers novel biology.</title>
        <authorList>
            <person name="Wiegand S."/>
            <person name="Jogler M."/>
            <person name="Boedeker C."/>
            <person name="Pinto D."/>
            <person name="Vollmers J."/>
            <person name="Rivas-Marin E."/>
            <person name="Kohn T."/>
            <person name="Peeters S.H."/>
            <person name="Heuer A."/>
            <person name="Rast P."/>
            <person name="Oberbeckmann S."/>
            <person name="Bunk B."/>
            <person name="Jeske O."/>
            <person name="Meyerdierks A."/>
            <person name="Storesund J.E."/>
            <person name="Kallscheuer N."/>
            <person name="Luecker S."/>
            <person name="Lage O.M."/>
            <person name="Pohl T."/>
            <person name="Merkel B.J."/>
            <person name="Hornburger P."/>
            <person name="Mueller R.-W."/>
            <person name="Bruemmer F."/>
            <person name="Labrenz M."/>
            <person name="Spormann A.M."/>
            <person name="Op Den Camp H."/>
            <person name="Overmann J."/>
            <person name="Amann R."/>
            <person name="Jetten M.S.M."/>
            <person name="Mascher T."/>
            <person name="Medema M.H."/>
            <person name="Devos D.P."/>
            <person name="Kaster A.-K."/>
            <person name="Ovreas L."/>
            <person name="Rohde M."/>
            <person name="Galperin M.Y."/>
            <person name="Jogler C."/>
        </authorList>
    </citation>
    <scope>NUCLEOTIDE SEQUENCE [LARGE SCALE GENOMIC DNA]</scope>
    <source>
        <strain evidence="2 3">Pla52o</strain>
    </source>
</reference>
<proteinExistence type="predicted"/>
<evidence type="ECO:0000256" key="1">
    <source>
        <dbReference type="SAM" id="MobiDB-lite"/>
    </source>
</evidence>
<gene>
    <name evidence="2" type="ORF">Pla52o_57020</name>
</gene>
<organism evidence="2 3">
    <name type="scientific">Novipirellula galeiformis</name>
    <dbReference type="NCBI Taxonomy" id="2528004"/>
    <lineage>
        <taxon>Bacteria</taxon>
        <taxon>Pseudomonadati</taxon>
        <taxon>Planctomycetota</taxon>
        <taxon>Planctomycetia</taxon>
        <taxon>Pirellulales</taxon>
        <taxon>Pirellulaceae</taxon>
        <taxon>Novipirellula</taxon>
    </lineage>
</organism>